<dbReference type="InParanoid" id="A0A507AI79"/>
<dbReference type="AlphaFoldDB" id="A0A507AI79"/>
<dbReference type="SUPFAM" id="SSF48264">
    <property type="entry name" value="Cytochrome P450"/>
    <property type="match status" value="1"/>
</dbReference>
<dbReference type="GO" id="GO:0005506">
    <property type="term" value="F:iron ion binding"/>
    <property type="evidence" value="ECO:0007669"/>
    <property type="project" value="InterPro"/>
</dbReference>
<dbReference type="GeneID" id="41969756"/>
<evidence type="ECO:0000256" key="12">
    <source>
        <dbReference type="ARBA" id="ARBA00023033"/>
    </source>
</evidence>
<dbReference type="PRINTS" id="PR00463">
    <property type="entry name" value="EP450I"/>
</dbReference>
<sequence length="511" mass="56800">MDHISRLLSPSSGVGTAGAVVGALALAVVIPWLAHAVYQWYRLSHIPGPFWAAFSKWWMVRESLKGRQPTAIKEVTDKYGSLARIGPNELVTDDPEVLRRMMAVRSAYTRGPWYDAMRFDPTRDNLFSMRDEAAHTKLRAKMAAGYSGKENESMETQIETQIGNLVRLIENKYLSTASEFRPMDLAQKGQYFTLDVISDLAFGRPFGYLEQDDDVFDYIKITSSFIPVMLILANVPSLAKLLQSPLMRGAMPKESDKLGFGAFIGVAKKVVAERFQAHAASQPDMLGSFIRHGLTQEEASGEALLQVVAGSDTSASTIRLVMLYLLSNPSAYNRLQNEIDAGVAAGRISSPIRDSEARELPYLQAVIKEGLRIMPPAAGAFFKTVPPGGDVIAGKFIPAGTQIGSSPFGIHHSKKIFGEDAEMYRPERWLEADGDKLAQMTATVDLVFHYGKYQCLGKTVALMEFNKIFVELLRRFDFTVVNAEKPVKIDNAGIWIIEDFWVRIIQREHPV</sequence>
<dbReference type="RefSeq" id="XP_030988524.1">
    <property type="nucleotide sequence ID" value="XM_031136484.1"/>
</dbReference>
<evidence type="ECO:0000256" key="8">
    <source>
        <dbReference type="ARBA" id="ARBA00022989"/>
    </source>
</evidence>
<keyword evidence="6 17" id="KW-0812">Transmembrane</keyword>
<feature type="transmembrane region" description="Helical" evidence="17">
    <location>
        <begin position="12"/>
        <end position="34"/>
    </location>
</feature>
<comment type="pathway">
    <text evidence="3">Hormone biosynthesis.</text>
</comment>
<comment type="cofactor">
    <cofactor evidence="1 16">
        <name>heme</name>
        <dbReference type="ChEBI" id="CHEBI:30413"/>
    </cofactor>
</comment>
<keyword evidence="11" id="KW-0843">Virulence</keyword>
<accession>A0A507AI79</accession>
<evidence type="ECO:0000256" key="13">
    <source>
        <dbReference type="ARBA" id="ARBA00067672"/>
    </source>
</evidence>
<keyword evidence="10 16" id="KW-0408">Iron</keyword>
<keyword evidence="5 16" id="KW-0349">Heme</keyword>
<gene>
    <name evidence="18" type="ORF">E0L32_002309</name>
</gene>
<evidence type="ECO:0000256" key="11">
    <source>
        <dbReference type="ARBA" id="ARBA00023026"/>
    </source>
</evidence>
<evidence type="ECO:0000256" key="9">
    <source>
        <dbReference type="ARBA" id="ARBA00023002"/>
    </source>
</evidence>
<evidence type="ECO:0000256" key="15">
    <source>
        <dbReference type="ARBA" id="ARBA00079990"/>
    </source>
</evidence>
<keyword evidence="19" id="KW-1185">Reference proteome</keyword>
<dbReference type="EMBL" id="SKBQ01000009">
    <property type="protein sequence ID" value="TPX06813.1"/>
    <property type="molecule type" value="Genomic_DNA"/>
</dbReference>
<keyword evidence="9" id="KW-0560">Oxidoreductase</keyword>
<dbReference type="FunFam" id="1.10.630.10:FF:000076">
    <property type="entry name" value="Cytochrome P450 monooxygenase"/>
    <property type="match status" value="1"/>
</dbReference>
<evidence type="ECO:0000256" key="3">
    <source>
        <dbReference type="ARBA" id="ARBA00004972"/>
    </source>
</evidence>
<dbReference type="GO" id="GO:0016705">
    <property type="term" value="F:oxidoreductase activity, acting on paired donors, with incorporation or reduction of molecular oxygen"/>
    <property type="evidence" value="ECO:0007669"/>
    <property type="project" value="InterPro"/>
</dbReference>
<organism evidence="18 19">
    <name type="scientific">Thyridium curvatum</name>
    <dbReference type="NCBI Taxonomy" id="1093900"/>
    <lineage>
        <taxon>Eukaryota</taxon>
        <taxon>Fungi</taxon>
        <taxon>Dikarya</taxon>
        <taxon>Ascomycota</taxon>
        <taxon>Pezizomycotina</taxon>
        <taxon>Sordariomycetes</taxon>
        <taxon>Sordariomycetidae</taxon>
        <taxon>Thyridiales</taxon>
        <taxon>Thyridiaceae</taxon>
        <taxon>Thyridium</taxon>
    </lineage>
</organism>
<dbReference type="InterPro" id="IPR050121">
    <property type="entry name" value="Cytochrome_P450_monoxygenase"/>
</dbReference>
<dbReference type="InterPro" id="IPR036396">
    <property type="entry name" value="Cyt_P450_sf"/>
</dbReference>
<reference evidence="18 19" key="1">
    <citation type="submission" date="2019-06" db="EMBL/GenBank/DDBJ databases">
        <title>Draft genome sequence of the filamentous fungus Phialemoniopsis curvata isolated from diesel fuel.</title>
        <authorList>
            <person name="Varaljay V.A."/>
            <person name="Lyon W.J."/>
            <person name="Crouch A.L."/>
            <person name="Drake C.E."/>
            <person name="Hollomon J.M."/>
            <person name="Nadeau L.J."/>
            <person name="Nunn H.S."/>
            <person name="Stevenson B.S."/>
            <person name="Bojanowski C.L."/>
            <person name="Crookes-Goodson W.J."/>
        </authorList>
    </citation>
    <scope>NUCLEOTIDE SEQUENCE [LARGE SCALE GENOMIC DNA]</scope>
    <source>
        <strain evidence="18 19">D216</strain>
    </source>
</reference>
<dbReference type="PANTHER" id="PTHR24305">
    <property type="entry name" value="CYTOCHROME P450"/>
    <property type="match status" value="1"/>
</dbReference>
<dbReference type="Gene3D" id="1.10.630.10">
    <property type="entry name" value="Cytochrome P450"/>
    <property type="match status" value="1"/>
</dbReference>
<evidence type="ECO:0000256" key="14">
    <source>
        <dbReference type="ARBA" id="ARBA00068222"/>
    </source>
</evidence>
<dbReference type="Pfam" id="PF00067">
    <property type="entry name" value="p450"/>
    <property type="match status" value="1"/>
</dbReference>
<evidence type="ECO:0000256" key="1">
    <source>
        <dbReference type="ARBA" id="ARBA00001971"/>
    </source>
</evidence>
<evidence type="ECO:0000313" key="18">
    <source>
        <dbReference type="EMBL" id="TPX06813.1"/>
    </source>
</evidence>
<dbReference type="GO" id="GO:0016020">
    <property type="term" value="C:membrane"/>
    <property type="evidence" value="ECO:0007669"/>
    <property type="project" value="UniProtKB-SubCell"/>
</dbReference>
<dbReference type="Proteomes" id="UP000319257">
    <property type="component" value="Unassembled WGS sequence"/>
</dbReference>
<keyword evidence="7 16" id="KW-0479">Metal-binding</keyword>
<dbReference type="InterPro" id="IPR001128">
    <property type="entry name" value="Cyt_P450"/>
</dbReference>
<evidence type="ECO:0000256" key="17">
    <source>
        <dbReference type="SAM" id="Phobius"/>
    </source>
</evidence>
<evidence type="ECO:0000313" key="19">
    <source>
        <dbReference type="Proteomes" id="UP000319257"/>
    </source>
</evidence>
<protein>
    <recommendedName>
        <fullName evidence="14">Cytochrome P450 monooxygenase ABA1</fullName>
    </recommendedName>
    <alternativeName>
        <fullName evidence="15">Abscisic acid biosynthesis protein 1</fullName>
    </alternativeName>
    <alternativeName>
        <fullName evidence="13">Cytochrome P450 monooxygenase aba1</fullName>
    </alternativeName>
</protein>
<dbReference type="PANTHER" id="PTHR24305:SF168">
    <property type="entry name" value="P450, PUTATIVE (EUROFUNG)-RELATED"/>
    <property type="match status" value="1"/>
</dbReference>
<evidence type="ECO:0000256" key="6">
    <source>
        <dbReference type="ARBA" id="ARBA00022692"/>
    </source>
</evidence>
<name>A0A507AI79_9PEZI</name>
<evidence type="ECO:0000256" key="7">
    <source>
        <dbReference type="ARBA" id="ARBA00022723"/>
    </source>
</evidence>
<feature type="binding site" description="axial binding residue" evidence="16">
    <location>
        <position position="455"/>
    </location>
    <ligand>
        <name>heme</name>
        <dbReference type="ChEBI" id="CHEBI:30413"/>
    </ligand>
    <ligandPart>
        <name>Fe</name>
        <dbReference type="ChEBI" id="CHEBI:18248"/>
    </ligandPart>
</feature>
<comment type="similarity">
    <text evidence="4">Belongs to the cytochrome P450 family.</text>
</comment>
<evidence type="ECO:0000256" key="4">
    <source>
        <dbReference type="ARBA" id="ARBA00010617"/>
    </source>
</evidence>
<evidence type="ECO:0000256" key="2">
    <source>
        <dbReference type="ARBA" id="ARBA00004167"/>
    </source>
</evidence>
<evidence type="ECO:0000256" key="10">
    <source>
        <dbReference type="ARBA" id="ARBA00023004"/>
    </source>
</evidence>
<comment type="caution">
    <text evidence="18">The sequence shown here is derived from an EMBL/GenBank/DDBJ whole genome shotgun (WGS) entry which is preliminary data.</text>
</comment>
<dbReference type="STRING" id="1093900.A0A507AI79"/>
<evidence type="ECO:0000256" key="16">
    <source>
        <dbReference type="PIRSR" id="PIRSR602401-1"/>
    </source>
</evidence>
<dbReference type="PRINTS" id="PR00385">
    <property type="entry name" value="P450"/>
</dbReference>
<dbReference type="InterPro" id="IPR002401">
    <property type="entry name" value="Cyt_P450_E_grp-I"/>
</dbReference>
<evidence type="ECO:0000256" key="5">
    <source>
        <dbReference type="ARBA" id="ARBA00022617"/>
    </source>
</evidence>
<keyword evidence="12" id="KW-0503">Monooxygenase</keyword>
<dbReference type="GO" id="GO:0020037">
    <property type="term" value="F:heme binding"/>
    <property type="evidence" value="ECO:0007669"/>
    <property type="project" value="InterPro"/>
</dbReference>
<dbReference type="OrthoDB" id="1470350at2759"/>
<keyword evidence="17" id="KW-0472">Membrane</keyword>
<keyword evidence="8 17" id="KW-1133">Transmembrane helix</keyword>
<dbReference type="GO" id="GO:0004497">
    <property type="term" value="F:monooxygenase activity"/>
    <property type="evidence" value="ECO:0007669"/>
    <property type="project" value="UniProtKB-KW"/>
</dbReference>
<comment type="subcellular location">
    <subcellularLocation>
        <location evidence="2">Membrane</location>
        <topology evidence="2">Single-pass membrane protein</topology>
    </subcellularLocation>
</comment>
<proteinExistence type="inferred from homology"/>
<dbReference type="CDD" id="cd11060">
    <property type="entry name" value="CYP57A1-like"/>
    <property type="match status" value="1"/>
</dbReference>